<evidence type="ECO:0000313" key="3">
    <source>
        <dbReference type="EMBL" id="QJR79744.1"/>
    </source>
</evidence>
<dbReference type="PANTHER" id="PTHR39176:SF1">
    <property type="entry name" value="PERIPLASMIC PROTEIN"/>
    <property type="match status" value="1"/>
</dbReference>
<evidence type="ECO:0000313" key="4">
    <source>
        <dbReference type="Proteomes" id="UP000219285"/>
    </source>
</evidence>
<dbReference type="EMBL" id="CP052766">
    <property type="protein sequence ID" value="QJR79744.1"/>
    <property type="molecule type" value="Genomic_DNA"/>
</dbReference>
<keyword evidence="4" id="KW-1185">Reference proteome</keyword>
<organism evidence="3 4">
    <name type="scientific">Alteromonas pelagimontana</name>
    <dbReference type="NCBI Taxonomy" id="1858656"/>
    <lineage>
        <taxon>Bacteria</taxon>
        <taxon>Pseudomonadati</taxon>
        <taxon>Pseudomonadota</taxon>
        <taxon>Gammaproteobacteria</taxon>
        <taxon>Alteromonadales</taxon>
        <taxon>Alteromonadaceae</taxon>
        <taxon>Alteromonas/Salinimonas group</taxon>
        <taxon>Alteromonas</taxon>
    </lineage>
</organism>
<protein>
    <submittedName>
        <fullName evidence="3">DUF1311 domain-containing protein</fullName>
    </submittedName>
</protein>
<reference evidence="3 4" key="2">
    <citation type="submission" date="2020-04" db="EMBL/GenBank/DDBJ databases">
        <title>Complete genome sequence of Alteromonas pelagimontana 5.12T.</title>
        <authorList>
            <person name="Sinha R.K."/>
            <person name="Krishnan K.P."/>
            <person name="Kurian J.P."/>
        </authorList>
    </citation>
    <scope>NUCLEOTIDE SEQUENCE [LARGE SCALE GENOMIC DNA]</scope>
    <source>
        <strain evidence="3 4">5.12</strain>
    </source>
</reference>
<reference evidence="4" key="1">
    <citation type="submission" date="2014-12" db="EMBL/GenBank/DDBJ databases">
        <title>Complete genome sequence of a multi-drug resistant Klebsiella pneumoniae.</title>
        <authorList>
            <person name="Hua X."/>
            <person name="Chen Q."/>
            <person name="Li X."/>
            <person name="Feng Y."/>
            <person name="Ruan Z."/>
            <person name="Yu Y."/>
        </authorList>
    </citation>
    <scope>NUCLEOTIDE SEQUENCE [LARGE SCALE GENOMIC DNA]</scope>
    <source>
        <strain evidence="4">5.12</strain>
    </source>
</reference>
<feature type="signal peptide" evidence="1">
    <location>
        <begin position="1"/>
        <end position="18"/>
    </location>
</feature>
<keyword evidence="1" id="KW-0732">Signal</keyword>
<name>A0A6M4M9A7_9ALTE</name>
<sequence length="134" mass="15191">MKKYIAIFIATFSTFVLADEVDCENAMTTYAMNICARREIKSADAELEKYLAKAKEKYSDEAAIIQSLDKSQNAWLLYREAHCDAIYEMWSGGTIRGVMFGGCMLQLTKQRTHKIWEDFLAEMGSASPLLPEPT</sequence>
<dbReference type="Gene3D" id="1.20.1270.180">
    <property type="match status" value="1"/>
</dbReference>
<evidence type="ECO:0000256" key="1">
    <source>
        <dbReference type="SAM" id="SignalP"/>
    </source>
</evidence>
<accession>A0A6M4M9A7</accession>
<dbReference type="Pfam" id="PF07007">
    <property type="entry name" value="LprI"/>
    <property type="match status" value="1"/>
</dbReference>
<proteinExistence type="predicted"/>
<dbReference type="PANTHER" id="PTHR39176">
    <property type="entry name" value="PERIPLASMIC PROTEIN-RELATED"/>
    <property type="match status" value="1"/>
</dbReference>
<dbReference type="AlphaFoldDB" id="A0A6M4M9A7"/>
<feature type="chain" id="PRO_5028916682" evidence="1">
    <location>
        <begin position="19"/>
        <end position="134"/>
    </location>
</feature>
<dbReference type="Proteomes" id="UP000219285">
    <property type="component" value="Chromosome"/>
</dbReference>
<evidence type="ECO:0000259" key="2">
    <source>
        <dbReference type="Pfam" id="PF07007"/>
    </source>
</evidence>
<dbReference type="KEGG" id="apel:CA267_002505"/>
<gene>
    <name evidence="3" type="ORF">CA267_002505</name>
</gene>
<feature type="domain" description="Lysozyme inhibitor LprI-like N-terminal" evidence="2">
    <location>
        <begin position="23"/>
        <end position="113"/>
    </location>
</feature>
<dbReference type="RefSeq" id="WP_075608943.1">
    <property type="nucleotide sequence ID" value="NZ_CP052766.1"/>
</dbReference>
<dbReference type="OrthoDB" id="7340239at2"/>
<dbReference type="InterPro" id="IPR009739">
    <property type="entry name" value="LprI-like_N"/>
</dbReference>